<feature type="region of interest" description="Disordered" evidence="1">
    <location>
        <begin position="626"/>
        <end position="703"/>
    </location>
</feature>
<organism evidence="3 4">
    <name type="scientific">Lolium multiflorum</name>
    <name type="common">Italian ryegrass</name>
    <name type="synonym">Lolium perenne subsp. multiflorum</name>
    <dbReference type="NCBI Taxonomy" id="4521"/>
    <lineage>
        <taxon>Eukaryota</taxon>
        <taxon>Viridiplantae</taxon>
        <taxon>Streptophyta</taxon>
        <taxon>Embryophyta</taxon>
        <taxon>Tracheophyta</taxon>
        <taxon>Spermatophyta</taxon>
        <taxon>Magnoliopsida</taxon>
        <taxon>Liliopsida</taxon>
        <taxon>Poales</taxon>
        <taxon>Poaceae</taxon>
        <taxon>BOP clade</taxon>
        <taxon>Pooideae</taxon>
        <taxon>Poodae</taxon>
        <taxon>Poeae</taxon>
        <taxon>Poeae Chloroplast Group 2 (Poeae type)</taxon>
        <taxon>Loliodinae</taxon>
        <taxon>Loliinae</taxon>
        <taxon>Lolium</taxon>
    </lineage>
</organism>
<keyword evidence="4" id="KW-1185">Reference proteome</keyword>
<feature type="region of interest" description="Disordered" evidence="1">
    <location>
        <begin position="979"/>
        <end position="1031"/>
    </location>
</feature>
<proteinExistence type="predicted"/>
<evidence type="ECO:0000256" key="1">
    <source>
        <dbReference type="SAM" id="MobiDB-lite"/>
    </source>
</evidence>
<reference evidence="3" key="1">
    <citation type="submission" date="2023-07" db="EMBL/GenBank/DDBJ databases">
        <title>A chromosome-level genome assembly of Lolium multiflorum.</title>
        <authorList>
            <person name="Chen Y."/>
            <person name="Copetti D."/>
            <person name="Kolliker R."/>
            <person name="Studer B."/>
        </authorList>
    </citation>
    <scope>NUCLEOTIDE SEQUENCE</scope>
    <source>
        <strain evidence="3">02402/16</strain>
        <tissue evidence="3">Leaf</tissue>
    </source>
</reference>
<evidence type="ECO:0000313" key="3">
    <source>
        <dbReference type="EMBL" id="KAK1628302.1"/>
    </source>
</evidence>
<feature type="region of interest" description="Disordered" evidence="1">
    <location>
        <begin position="717"/>
        <end position="752"/>
    </location>
</feature>
<feature type="compositionally biased region" description="Basic and acidic residues" evidence="1">
    <location>
        <begin position="489"/>
        <end position="504"/>
    </location>
</feature>
<feature type="region of interest" description="Disordered" evidence="1">
    <location>
        <begin position="848"/>
        <end position="896"/>
    </location>
</feature>
<dbReference type="Pfam" id="PF04195">
    <property type="entry name" value="Transposase_28"/>
    <property type="match status" value="1"/>
</dbReference>
<feature type="region of interest" description="Disordered" evidence="1">
    <location>
        <begin position="489"/>
        <end position="536"/>
    </location>
</feature>
<dbReference type="EMBL" id="JAUUTY010000005">
    <property type="protein sequence ID" value="KAK1628302.1"/>
    <property type="molecule type" value="Genomic_DNA"/>
</dbReference>
<evidence type="ECO:0000313" key="4">
    <source>
        <dbReference type="Proteomes" id="UP001231189"/>
    </source>
</evidence>
<feature type="region of interest" description="Disordered" evidence="1">
    <location>
        <begin position="566"/>
        <end position="611"/>
    </location>
</feature>
<dbReference type="PANTHER" id="PTHR33026:SF7">
    <property type="entry name" value="OS03G0100275 PROTEIN"/>
    <property type="match status" value="1"/>
</dbReference>
<name>A0AAD8RPZ4_LOLMU</name>
<feature type="compositionally biased region" description="Polar residues" evidence="1">
    <location>
        <begin position="272"/>
        <end position="286"/>
    </location>
</feature>
<dbReference type="AlphaFoldDB" id="A0AAD8RPZ4"/>
<feature type="compositionally biased region" description="Low complexity" evidence="1">
    <location>
        <begin position="1006"/>
        <end position="1025"/>
    </location>
</feature>
<dbReference type="Proteomes" id="UP001231189">
    <property type="component" value="Unassembled WGS sequence"/>
</dbReference>
<feature type="compositionally biased region" description="Acidic residues" evidence="1">
    <location>
        <begin position="991"/>
        <end position="1005"/>
    </location>
</feature>
<dbReference type="PANTHER" id="PTHR33026">
    <property type="entry name" value="OS06G0360600 PROTEIN"/>
    <property type="match status" value="1"/>
</dbReference>
<feature type="compositionally biased region" description="Low complexity" evidence="1">
    <location>
        <begin position="308"/>
        <end position="317"/>
    </location>
</feature>
<feature type="compositionally biased region" description="Basic residues" evidence="1">
    <location>
        <begin position="586"/>
        <end position="599"/>
    </location>
</feature>
<sequence length="1031" mass="113024">MPGSYLTRYRFTPSGTRIKLSGIVAKLPLFLRIAPASLTLNSSSVKSRISRVQAVRDMRTASDAPVSGVTSLRFCANIKCATPDPSVHSGSVRRPCGLLIFTRVSSRHVAAHEANRRGQAVSSPFPFSSYIRAERFLFVFLPAFAPFSSALRALRPLHSRRCRSPPERCSRRTCAVAPAAVKVSAAHSLSDAGTPLLPRAFSGGLRPSPSPAFFDGHELATSSANLFFVFRLLRSSHKGRSWESGFWVGSGVSLTHMSSELYLSESSGSKTPSVSFGEQASSNQCSDGLEAELARMESSSNVPEADTGKGQEASSSGQGSGVDLSSVTRGTWRGSDVKQPEIDWLYRSRRVPAGVIRRLPRGEVEPNPEPGEHVVFLAHFERGFGLPASDFFRSFLYFYELQPHHLPGNAVFYLSCYATFMEAYMALRPTRETFARFFSLWINSVQGKGIPYPKPPVQCGSCIIGSRQGSPFFKFSGLESCRAKDRFPRITAEKRGPPRKRLVDEVDPDPYVPPKELKMGRTHTSRPSNFSNRDSGSDDEVVILEVLERVVPLQAEVGPEFIDKLTGRGQKHKAPEPEAGSSHAPPAKRPKKPSKRQYKRREMPVAEGAQDLQECLRHPSGKLRRCHKVFASSSSKSDHRRRRTLSPENQDTAPRTRRYRCGKGGTFGSTVQEEEKKASALPPRPRRNFRAASSTPSQALPDARAAQDYNYASSGKLTGGSVAGKPTTPPSQEPVVASNKPASPASTGSLPRTAPGLHAAMPLWPRNAPALTGSPSEPSWRYLHPLPRSGIGRRSAQRWLGKDKMLAIDPLGPEHHVNTVRRAVKEFYTWHDATNNVVSFRKPPLRPLRPTSASFKLKRSSSSGITGRPWKPRRLSSGSSRISHPSRAPARSEPTDAKAAAEAKLAEVRRIPPTQRRLRADLEEAIKGEKQPKIRAFSGFPDSFHSLRRDAPTDTDPVLTAKRKDRAYQIAESAPIRTFIPAPPNVHDFLSDEEEEEEEEDEDAGDAPPEAGDAPPEAPEAGAAPPEAPVV</sequence>
<feature type="region of interest" description="Disordered" evidence="1">
    <location>
        <begin position="936"/>
        <end position="957"/>
    </location>
</feature>
<feature type="region of interest" description="Disordered" evidence="1">
    <location>
        <begin position="272"/>
        <end position="334"/>
    </location>
</feature>
<feature type="compositionally biased region" description="Low complexity" evidence="1">
    <location>
        <begin position="875"/>
        <end position="887"/>
    </location>
</feature>
<accession>A0AAD8RPZ4</accession>
<evidence type="ECO:0000259" key="2">
    <source>
        <dbReference type="Pfam" id="PF04195"/>
    </source>
</evidence>
<gene>
    <name evidence="3" type="ORF">QYE76_002617</name>
</gene>
<dbReference type="InterPro" id="IPR007321">
    <property type="entry name" value="Transposase_28"/>
</dbReference>
<feature type="compositionally biased region" description="Low complexity" evidence="1">
    <location>
        <begin position="852"/>
        <end position="863"/>
    </location>
</feature>
<protein>
    <recommendedName>
        <fullName evidence="2">Transposase (putative) gypsy type domain-containing protein</fullName>
    </recommendedName>
</protein>
<feature type="domain" description="Transposase (putative) gypsy type" evidence="2">
    <location>
        <begin position="374"/>
        <end position="440"/>
    </location>
</feature>
<feature type="compositionally biased region" description="Polar residues" evidence="1">
    <location>
        <begin position="740"/>
        <end position="750"/>
    </location>
</feature>
<feature type="compositionally biased region" description="Polar residues" evidence="1">
    <location>
        <begin position="525"/>
        <end position="534"/>
    </location>
</feature>
<comment type="caution">
    <text evidence="3">The sequence shown here is derived from an EMBL/GenBank/DDBJ whole genome shotgun (WGS) entry which is preliminary data.</text>
</comment>